<sequence>METEESEEPKKDEAEFEDEIIRDPEFLLYVLGNLPGVDSQSETVRNAVREVTQRDRAKKDKGALDKGKSSKDKQ</sequence>
<evidence type="ECO:0000313" key="2">
    <source>
        <dbReference type="Proteomes" id="UP000821865"/>
    </source>
</evidence>
<dbReference type="EMBL" id="CM023470">
    <property type="protein sequence ID" value="KAH7978674.1"/>
    <property type="molecule type" value="Genomic_DNA"/>
</dbReference>
<protein>
    <submittedName>
        <fullName evidence="1">Uncharacterized protein</fullName>
    </submittedName>
</protein>
<reference evidence="1" key="1">
    <citation type="submission" date="2020-05" db="EMBL/GenBank/DDBJ databases">
        <title>Large-scale comparative analyses of tick genomes elucidate their genetic diversity and vector capacities.</title>
        <authorList>
            <person name="Jia N."/>
            <person name="Wang J."/>
            <person name="Shi W."/>
            <person name="Du L."/>
            <person name="Sun Y."/>
            <person name="Zhan W."/>
            <person name="Jiang J."/>
            <person name="Wang Q."/>
            <person name="Zhang B."/>
            <person name="Ji P."/>
            <person name="Sakyi L.B."/>
            <person name="Cui X."/>
            <person name="Yuan T."/>
            <person name="Jiang B."/>
            <person name="Yang W."/>
            <person name="Lam T.T.-Y."/>
            <person name="Chang Q."/>
            <person name="Ding S."/>
            <person name="Wang X."/>
            <person name="Zhu J."/>
            <person name="Ruan X."/>
            <person name="Zhao L."/>
            <person name="Wei J."/>
            <person name="Que T."/>
            <person name="Du C."/>
            <person name="Cheng J."/>
            <person name="Dai P."/>
            <person name="Han X."/>
            <person name="Huang E."/>
            <person name="Gao Y."/>
            <person name="Liu J."/>
            <person name="Shao H."/>
            <person name="Ye R."/>
            <person name="Li L."/>
            <person name="Wei W."/>
            <person name="Wang X."/>
            <person name="Wang C."/>
            <person name="Yang T."/>
            <person name="Huo Q."/>
            <person name="Li W."/>
            <person name="Guo W."/>
            <person name="Chen H."/>
            <person name="Zhou L."/>
            <person name="Ni X."/>
            <person name="Tian J."/>
            <person name="Zhou Y."/>
            <person name="Sheng Y."/>
            <person name="Liu T."/>
            <person name="Pan Y."/>
            <person name="Xia L."/>
            <person name="Li J."/>
            <person name="Zhao F."/>
            <person name="Cao W."/>
        </authorList>
    </citation>
    <scope>NUCLEOTIDE SEQUENCE</scope>
    <source>
        <strain evidence="1">Dsil-2018</strain>
    </source>
</reference>
<organism evidence="1 2">
    <name type="scientific">Dermacentor silvarum</name>
    <name type="common">Tick</name>
    <dbReference type="NCBI Taxonomy" id="543639"/>
    <lineage>
        <taxon>Eukaryota</taxon>
        <taxon>Metazoa</taxon>
        <taxon>Ecdysozoa</taxon>
        <taxon>Arthropoda</taxon>
        <taxon>Chelicerata</taxon>
        <taxon>Arachnida</taxon>
        <taxon>Acari</taxon>
        <taxon>Parasitiformes</taxon>
        <taxon>Ixodida</taxon>
        <taxon>Ixodoidea</taxon>
        <taxon>Ixodidae</taxon>
        <taxon>Rhipicephalinae</taxon>
        <taxon>Dermacentor</taxon>
    </lineage>
</organism>
<keyword evidence="2" id="KW-1185">Reference proteome</keyword>
<gene>
    <name evidence="1" type="ORF">HPB49_006338</name>
</gene>
<name>A0ACB8DX53_DERSI</name>
<accession>A0ACB8DX53</accession>
<comment type="caution">
    <text evidence="1">The sequence shown here is derived from an EMBL/GenBank/DDBJ whole genome shotgun (WGS) entry which is preliminary data.</text>
</comment>
<proteinExistence type="predicted"/>
<dbReference type="Proteomes" id="UP000821865">
    <property type="component" value="Chromosome 1"/>
</dbReference>
<evidence type="ECO:0000313" key="1">
    <source>
        <dbReference type="EMBL" id="KAH7978674.1"/>
    </source>
</evidence>